<keyword evidence="1" id="KW-0472">Membrane</keyword>
<reference evidence="2" key="1">
    <citation type="submission" date="2019-09" db="EMBL/GenBank/DDBJ databases">
        <authorList>
            <person name="Needham M D."/>
        </authorList>
    </citation>
    <scope>NUCLEOTIDE SEQUENCE</scope>
</reference>
<name>A0A5E8CGW9_9ZZZZ</name>
<keyword evidence="1" id="KW-0812">Transmembrane</keyword>
<evidence type="ECO:0000256" key="1">
    <source>
        <dbReference type="SAM" id="Phobius"/>
    </source>
</evidence>
<organism evidence="2">
    <name type="scientific">seawater metagenome</name>
    <dbReference type="NCBI Taxonomy" id="1561972"/>
    <lineage>
        <taxon>unclassified sequences</taxon>
        <taxon>metagenomes</taxon>
        <taxon>ecological metagenomes</taxon>
    </lineage>
</organism>
<evidence type="ECO:0000313" key="2">
    <source>
        <dbReference type="EMBL" id="VVU94668.1"/>
    </source>
</evidence>
<dbReference type="EMBL" id="CABVLZ010000002">
    <property type="protein sequence ID" value="VVU94668.1"/>
    <property type="molecule type" value="Genomic_DNA"/>
</dbReference>
<sequence>MSFYTNRMPRLIEPHIAKKLMILNKPPEKKPMINYKKINNCVLSYLSRNWSFICIISILAVLLIYRYKINKSENEMKKARKSYMDKLIMDNYINELELEDIQQQPQLDSIPIPTPLQVQNQENDEIVQETILESPPTENLTFDQLFTHNLDYTFSGFEGNSSFAPF</sequence>
<protein>
    <submittedName>
        <fullName evidence="2">Uncharacterized protein</fullName>
    </submittedName>
</protein>
<keyword evidence="1" id="KW-1133">Transmembrane helix</keyword>
<accession>A0A5E8CGW9</accession>
<gene>
    <name evidence="2" type="ORF">CPAV1605_393</name>
</gene>
<proteinExistence type="predicted"/>
<feature type="transmembrane region" description="Helical" evidence="1">
    <location>
        <begin position="50"/>
        <end position="67"/>
    </location>
</feature>
<dbReference type="AlphaFoldDB" id="A0A5E8CGW9"/>